<dbReference type="OrthoDB" id="1924025at2759"/>
<dbReference type="GeneID" id="112295909"/>
<dbReference type="OMA" id="IAPWANG"/>
<feature type="region of interest" description="Disordered" evidence="1">
    <location>
        <begin position="49"/>
        <end position="71"/>
    </location>
</feature>
<dbReference type="Gramene" id="Pp3c19_20250V3.3">
    <property type="protein sequence ID" value="Pp3c19_20250V3.3"/>
    <property type="gene ID" value="Pp3c19_20250"/>
</dbReference>
<dbReference type="PANTHER" id="PTHR33132:SF135">
    <property type="entry name" value="OS02G0799700 PROTEIN"/>
    <property type="match status" value="1"/>
</dbReference>
<gene>
    <name evidence="3" type="primary">LOC112295909</name>
    <name evidence="2" type="ORF">PHYPA_024361</name>
</gene>
<dbReference type="RefSeq" id="XP_024403711.1">
    <property type="nucleotide sequence ID" value="XM_024547943.2"/>
</dbReference>
<feature type="region of interest" description="Disordered" evidence="1">
    <location>
        <begin position="122"/>
        <end position="144"/>
    </location>
</feature>
<dbReference type="AlphaFoldDB" id="A9U197"/>
<reference evidence="2 4" key="1">
    <citation type="journal article" date="2008" name="Science">
        <title>The Physcomitrella genome reveals evolutionary insights into the conquest of land by plants.</title>
        <authorList>
            <person name="Rensing S."/>
            <person name="Lang D."/>
            <person name="Zimmer A."/>
            <person name="Terry A."/>
            <person name="Salamov A."/>
            <person name="Shapiro H."/>
            <person name="Nishiyama T."/>
            <person name="Perroud P.-F."/>
            <person name="Lindquist E."/>
            <person name="Kamisugi Y."/>
            <person name="Tanahashi T."/>
            <person name="Sakakibara K."/>
            <person name="Fujita T."/>
            <person name="Oishi K."/>
            <person name="Shin-I T."/>
            <person name="Kuroki Y."/>
            <person name="Toyoda A."/>
            <person name="Suzuki Y."/>
            <person name="Hashimoto A."/>
            <person name="Yamaguchi K."/>
            <person name="Sugano A."/>
            <person name="Kohara Y."/>
            <person name="Fujiyama A."/>
            <person name="Anterola A."/>
            <person name="Aoki S."/>
            <person name="Ashton N."/>
            <person name="Barbazuk W.B."/>
            <person name="Barker E."/>
            <person name="Bennetzen J."/>
            <person name="Bezanilla M."/>
            <person name="Blankenship R."/>
            <person name="Cho S.H."/>
            <person name="Dutcher S."/>
            <person name="Estelle M."/>
            <person name="Fawcett J.A."/>
            <person name="Gundlach H."/>
            <person name="Hanada K."/>
            <person name="Heyl A."/>
            <person name="Hicks K.A."/>
            <person name="Hugh J."/>
            <person name="Lohr M."/>
            <person name="Mayer K."/>
            <person name="Melkozernov A."/>
            <person name="Murata T."/>
            <person name="Nelson D."/>
            <person name="Pils B."/>
            <person name="Prigge M."/>
            <person name="Reiss B."/>
            <person name="Renner T."/>
            <person name="Rombauts S."/>
            <person name="Rushton P."/>
            <person name="Sanderfoot A."/>
            <person name="Schween G."/>
            <person name="Shiu S.-H."/>
            <person name="Stueber K."/>
            <person name="Theodoulou F.L."/>
            <person name="Tu H."/>
            <person name="Van de Peer Y."/>
            <person name="Verrier P.J."/>
            <person name="Waters E."/>
            <person name="Wood A."/>
            <person name="Yang L."/>
            <person name="Cove D."/>
            <person name="Cuming A."/>
            <person name="Hasebe M."/>
            <person name="Lucas S."/>
            <person name="Mishler D.B."/>
            <person name="Reski R."/>
            <person name="Grigoriev I."/>
            <person name="Quatrano R.S."/>
            <person name="Boore J.L."/>
        </authorList>
    </citation>
    <scope>NUCLEOTIDE SEQUENCE [LARGE SCALE GENOMIC DNA]</scope>
    <source>
        <strain evidence="3 4">cv. Gransden 2004</strain>
    </source>
</reference>
<dbReference type="Gramene" id="Pp3c19_20250V3.2">
    <property type="protein sequence ID" value="Pp3c19_20250V3.2"/>
    <property type="gene ID" value="Pp3c19_20250"/>
</dbReference>
<dbReference type="RefSeq" id="XP_024403712.1">
    <property type="nucleotide sequence ID" value="XM_024547944.2"/>
</dbReference>
<reference evidence="2 4" key="2">
    <citation type="journal article" date="2018" name="Plant J.">
        <title>The Physcomitrella patens chromosome-scale assembly reveals moss genome structure and evolution.</title>
        <authorList>
            <person name="Lang D."/>
            <person name="Ullrich K.K."/>
            <person name="Murat F."/>
            <person name="Fuchs J."/>
            <person name="Jenkins J."/>
            <person name="Haas F.B."/>
            <person name="Piednoel M."/>
            <person name="Gundlach H."/>
            <person name="Van Bel M."/>
            <person name="Meyberg R."/>
            <person name="Vives C."/>
            <person name="Morata J."/>
            <person name="Symeonidi A."/>
            <person name="Hiss M."/>
            <person name="Muchero W."/>
            <person name="Kamisugi Y."/>
            <person name="Saleh O."/>
            <person name="Blanc G."/>
            <person name="Decker E.L."/>
            <person name="van Gessel N."/>
            <person name="Grimwood J."/>
            <person name="Hayes R.D."/>
            <person name="Graham S.W."/>
            <person name="Gunter L.E."/>
            <person name="McDaniel S.F."/>
            <person name="Hoernstein S.N.W."/>
            <person name="Larsson A."/>
            <person name="Li F.W."/>
            <person name="Perroud P.F."/>
            <person name="Phillips J."/>
            <person name="Ranjan P."/>
            <person name="Rokshar D.S."/>
            <person name="Rothfels C.J."/>
            <person name="Schneider L."/>
            <person name="Shu S."/>
            <person name="Stevenson D.W."/>
            <person name="Thummler F."/>
            <person name="Tillich M."/>
            <person name="Villarreal Aguilar J.C."/>
            <person name="Widiez T."/>
            <person name="Wong G.K."/>
            <person name="Wymore A."/>
            <person name="Zhang Y."/>
            <person name="Zimmer A.D."/>
            <person name="Quatrano R.S."/>
            <person name="Mayer K.F.X."/>
            <person name="Goodstein D."/>
            <person name="Casacuberta J.M."/>
            <person name="Vandepoele K."/>
            <person name="Reski R."/>
            <person name="Cuming A.C."/>
            <person name="Tuskan G.A."/>
            <person name="Maumus F."/>
            <person name="Salse J."/>
            <person name="Schmutz J."/>
            <person name="Rensing S.A."/>
        </authorList>
    </citation>
    <scope>NUCLEOTIDE SEQUENCE [LARGE SCALE GENOMIC DNA]</scope>
    <source>
        <strain evidence="3 4">cv. Gransden 2004</strain>
    </source>
</reference>
<organism evidence="2">
    <name type="scientific">Physcomitrium patens</name>
    <name type="common">Spreading-leaved earth moss</name>
    <name type="synonym">Physcomitrella patens</name>
    <dbReference type="NCBI Taxonomy" id="3218"/>
    <lineage>
        <taxon>Eukaryota</taxon>
        <taxon>Viridiplantae</taxon>
        <taxon>Streptophyta</taxon>
        <taxon>Embryophyta</taxon>
        <taxon>Bryophyta</taxon>
        <taxon>Bryophytina</taxon>
        <taxon>Bryopsida</taxon>
        <taxon>Funariidae</taxon>
        <taxon>Funariales</taxon>
        <taxon>Funariaceae</taxon>
        <taxon>Physcomitrium</taxon>
    </lineage>
</organism>
<dbReference type="EMBL" id="ABEU02000019">
    <property type="protein sequence ID" value="PNR34544.1"/>
    <property type="molecule type" value="Genomic_DNA"/>
</dbReference>
<dbReference type="Gramene" id="Pp3c19_20250V3.1">
    <property type="protein sequence ID" value="Pp3c19_20250V3.1"/>
    <property type="gene ID" value="Pp3c19_20250"/>
</dbReference>
<dbReference type="HOGENOM" id="CLU_1172355_0_0_1"/>
<protein>
    <submittedName>
        <fullName evidence="2 3">Uncharacterized protein</fullName>
    </submittedName>
</protein>
<evidence type="ECO:0000313" key="3">
    <source>
        <dbReference type="EnsemblPlants" id="Pp3c19_20250V3.1"/>
    </source>
</evidence>
<evidence type="ECO:0000313" key="4">
    <source>
        <dbReference type="Proteomes" id="UP000006727"/>
    </source>
</evidence>
<dbReference type="EnsemblPlants" id="Pp3c19_20250V3.2">
    <property type="protein sequence ID" value="Pp3c19_20250V3.2"/>
    <property type="gene ID" value="Pp3c19_20250"/>
</dbReference>
<reference evidence="3" key="3">
    <citation type="submission" date="2020-12" db="UniProtKB">
        <authorList>
            <consortium name="EnsemblPlants"/>
        </authorList>
    </citation>
    <scope>IDENTIFICATION</scope>
</reference>
<accession>A9U197</accession>
<evidence type="ECO:0000256" key="1">
    <source>
        <dbReference type="SAM" id="MobiDB-lite"/>
    </source>
</evidence>
<dbReference type="PaxDb" id="3218-PP1S414_21V6.1"/>
<dbReference type="RefSeq" id="XP_073384990.1">
    <property type="nucleotide sequence ID" value="XM_073528889.1"/>
</dbReference>
<feature type="compositionally biased region" description="Low complexity" evidence="1">
    <location>
        <begin position="49"/>
        <end position="60"/>
    </location>
</feature>
<keyword evidence="4" id="KW-1185">Reference proteome</keyword>
<evidence type="ECO:0000313" key="2">
    <source>
        <dbReference type="EMBL" id="PNR34544.1"/>
    </source>
</evidence>
<dbReference type="EnsemblPlants" id="Pp3c19_20250V3.1">
    <property type="protein sequence ID" value="Pp3c19_20250V3.1"/>
    <property type="gene ID" value="Pp3c19_20250"/>
</dbReference>
<sequence length="237" mass="25191">MTASELHSLEPHSDVTVCSSLYTKTPKWSTKIHASKLLKGVLMSRTLNSASSDQESSSASNPNTVPSRGKRSFYSDKAISSATLISKETSLVVKTTCLCAPTKHVGSFRCRLHRTTQKHWDGRRTFPTSATKASSSTSLPANENSGNIGVIAPWANGLQVPQAGCISRTGAARPSRLRTVVVATHPEDIDPEDDPASPMLSEASVKYIKVGTSTTTATDNAVKQTGAPVSRVLHTAS</sequence>
<proteinExistence type="predicted"/>
<dbReference type="EnsemblPlants" id="Pp3c19_20250V3.3">
    <property type="protein sequence ID" value="Pp3c19_20250V3.3"/>
    <property type="gene ID" value="Pp3c19_20250"/>
</dbReference>
<dbReference type="RefSeq" id="XP_024403710.1">
    <property type="nucleotide sequence ID" value="XM_024547942.2"/>
</dbReference>
<dbReference type="PANTHER" id="PTHR33132">
    <property type="entry name" value="OSJNBB0118P14.9 PROTEIN"/>
    <property type="match status" value="1"/>
</dbReference>
<dbReference type="Proteomes" id="UP000006727">
    <property type="component" value="Chromosome 19"/>
</dbReference>
<feature type="compositionally biased region" description="Low complexity" evidence="1">
    <location>
        <begin position="128"/>
        <end position="138"/>
    </location>
</feature>
<dbReference type="KEGG" id="ppp:112295909"/>
<name>A9U197_PHYPA</name>